<evidence type="ECO:0000313" key="2">
    <source>
        <dbReference type="Proteomes" id="UP000002204"/>
    </source>
</evidence>
<dbReference type="AlphaFoldDB" id="C0ZLI2"/>
<dbReference type="Proteomes" id="UP000002204">
    <property type="component" value="Chromosome"/>
</dbReference>
<reference evidence="1 2" key="2">
    <citation type="journal article" date="2006" name="Environ. Microbiol.">
        <title>Sequence analysis of three plasmids harboured in Rhodococcus erythropolis strain PR4.</title>
        <authorList>
            <person name="Sekine M."/>
            <person name="Tanikawa S."/>
            <person name="Omata S."/>
            <person name="Saito M."/>
            <person name="Fujisawa T."/>
            <person name="Tsukatani N."/>
            <person name="Tajima T."/>
            <person name="Sekigawa T."/>
            <person name="Kosugi H."/>
            <person name="Matsuo Y."/>
            <person name="Nishiko R."/>
            <person name="Imamura K."/>
            <person name="Ito M."/>
            <person name="Narita H."/>
            <person name="Tago S."/>
            <person name="Fujita N."/>
            <person name="Harayama S."/>
        </authorList>
    </citation>
    <scope>NUCLEOTIDE SEQUENCE [LARGE SCALE GENOMIC DNA]</scope>
    <source>
        <strain evidence="2">PR4 / NBRC 100887</strain>
    </source>
</reference>
<gene>
    <name evidence="1" type="ordered locus">RER_00420</name>
</gene>
<proteinExistence type="predicted"/>
<dbReference type="EMBL" id="AP008957">
    <property type="protein sequence ID" value="BAH30750.1"/>
    <property type="molecule type" value="Genomic_DNA"/>
</dbReference>
<dbReference type="HOGENOM" id="CLU_773566_0_0_11"/>
<protein>
    <submittedName>
        <fullName evidence="1">Uncharacterized protein</fullName>
    </submittedName>
</protein>
<organism evidence="1 2">
    <name type="scientific">Rhodococcus erythropolis (strain PR4 / NBRC 100887)</name>
    <dbReference type="NCBI Taxonomy" id="234621"/>
    <lineage>
        <taxon>Bacteria</taxon>
        <taxon>Bacillati</taxon>
        <taxon>Actinomycetota</taxon>
        <taxon>Actinomycetes</taxon>
        <taxon>Mycobacteriales</taxon>
        <taxon>Nocardiaceae</taxon>
        <taxon>Rhodococcus</taxon>
        <taxon>Rhodococcus erythropolis group</taxon>
    </lineage>
</organism>
<evidence type="ECO:0000313" key="1">
    <source>
        <dbReference type="EMBL" id="BAH30750.1"/>
    </source>
</evidence>
<reference evidence="2" key="1">
    <citation type="submission" date="2005-03" db="EMBL/GenBank/DDBJ databases">
        <title>Comparison of the complete genome sequences of Rhodococcus erythropolis PR4 and Rhodococcus opacus B4.</title>
        <authorList>
            <person name="Takarada H."/>
            <person name="Sekine M."/>
            <person name="Hosoyama A."/>
            <person name="Yamada R."/>
            <person name="Fujisawa T."/>
            <person name="Omata S."/>
            <person name="Shimizu A."/>
            <person name="Tsukatani N."/>
            <person name="Tanikawa S."/>
            <person name="Fujita N."/>
            <person name="Harayama S."/>
        </authorList>
    </citation>
    <scope>NUCLEOTIDE SEQUENCE [LARGE SCALE GENOMIC DNA]</scope>
    <source>
        <strain evidence="2">PR4 / NBRC 100887</strain>
    </source>
</reference>
<sequence length="358" mass="40739">MEAGRRKISAVTNLPLRPIHSSAGHRPYKQAPSRNPFRAMKGTVVKKLDYDLVGEQLFSNPKVRARIERHYRLPTDAATASQFLDYAVRHLDQEAMDNPLTQTYSNQQVFKAAVNALGSNSRSWASFVKVRDQHLEGLLHGFDPEKTHTAILDGTVTLTDIREHLSGQSGIGDARAIVRWAALLTAQPNYYQQILVIARAFVDLAADADHPLDNEHLMMCLAGYLIAPPRRWPGDKHIDTDILLMTPRERDLPGMGYPLASEFLRNLHWNGFKPDRHITRLLRLWVPELRDTVDPDVDRLCRLIGSRNQSLRYFLKYSLIGVAITPDGNYSRADNLIWMLGAYLEKKNKESDVQYIHD</sequence>
<dbReference type="KEGG" id="rer:RER_00420"/>
<accession>C0ZLI2</accession>
<name>C0ZLI2_RHOE4</name>